<dbReference type="AlphaFoldDB" id="A0A0C4DI34"/>
<accession>A0A0C4DI34</accession>
<proteinExistence type="predicted"/>
<protein>
    <submittedName>
        <fullName evidence="1">Secreted in xylem 2Secreted in xylem 2 protein, SIX2</fullName>
    </submittedName>
</protein>
<evidence type="ECO:0000313" key="2">
    <source>
        <dbReference type="Proteomes" id="UP000002489"/>
    </source>
</evidence>
<reference evidence="2" key="1">
    <citation type="journal article" date="2012" name="Mol. Plant Microbe Interact.">
        <title>A highly conserved effector in Fusarium oxysporum is required for full virulence on Arabidopsis.</title>
        <authorList>
            <person name="Thatcher L.F."/>
            <person name="Gardiner D.M."/>
            <person name="Kazan K."/>
            <person name="Manners J."/>
        </authorList>
    </citation>
    <scope>NUCLEOTIDE SEQUENCE [LARGE SCALE GENOMIC DNA]</scope>
    <source>
        <strain evidence="2">Fo5176</strain>
    </source>
</reference>
<name>A0A0C4DI34_FUSOF</name>
<organism evidence="1 2">
    <name type="scientific">Fusarium oxysporum (strain Fo5176)</name>
    <name type="common">Fusarium vascular wilt</name>
    <dbReference type="NCBI Taxonomy" id="660025"/>
    <lineage>
        <taxon>Eukaryota</taxon>
        <taxon>Fungi</taxon>
        <taxon>Dikarya</taxon>
        <taxon>Ascomycota</taxon>
        <taxon>Pezizomycotina</taxon>
        <taxon>Sordariomycetes</taxon>
        <taxon>Hypocreomycetidae</taxon>
        <taxon>Hypocreales</taxon>
        <taxon>Nectriaceae</taxon>
        <taxon>Fusarium</taxon>
        <taxon>Fusarium oxysporum species complex</taxon>
    </lineage>
</organism>
<dbReference type="Proteomes" id="UP000002489">
    <property type="component" value="Unassembled WGS sequence"/>
</dbReference>
<reference evidence="1" key="2">
    <citation type="submission" date="2025-08" db="UniProtKB">
        <authorList>
            <consortium name="EnsemblFungi"/>
        </authorList>
    </citation>
    <scope>IDENTIFICATION</scope>
    <source>
        <strain evidence="1">4287 / CBS 123668 / FGSC 9935 / NRRL 34936</strain>
    </source>
</reference>
<sequence>MPSIPSACLEFTISIKENMLFKIAWVSLFTTWAISVAANPAGDSLPDDAHLPDRRLSPSEVQALKKAQIYPPGYIHKRVTFGEGKDAVEVPIVEADVEMLLNNEKGVKARSLAPRGSCFSFPTPARGSCMIDYCWRDDNGVIYSRGITITGSNGASNPTSMRSNDPANLSLNSVFNDGYNGWFPHGHACSNSDTQIYTNHRLLQGVNGVAYVDHVRCENCNFRNVNCLSDVLKNNLIAYSNGVASQSRCT</sequence>
<evidence type="ECO:0000313" key="1">
    <source>
        <dbReference type="EnsemblFungi" id="FOXG_16416P0"/>
    </source>
</evidence>
<dbReference type="EnsemblFungi" id="FOXG_16416T0">
    <property type="protein sequence ID" value="FOXG_16416P0"/>
    <property type="gene ID" value="FOXG_16416"/>
</dbReference>
<dbReference type="STRING" id="426428.A0A0C4DI34"/>